<dbReference type="GO" id="GO:0030077">
    <property type="term" value="C:plasma membrane light-harvesting complex"/>
    <property type="evidence" value="ECO:0007669"/>
    <property type="project" value="InterPro"/>
</dbReference>
<dbReference type="RefSeq" id="WP_369268935.1">
    <property type="nucleotide sequence ID" value="NZ_CP163432.1"/>
</dbReference>
<proteinExistence type="predicted"/>
<dbReference type="SUPFAM" id="SSF50346">
    <property type="entry name" value="PRC-barrel domain"/>
    <property type="match status" value="1"/>
</dbReference>
<dbReference type="Gene3D" id="3.90.50.10">
    <property type="entry name" value="Photosynthetic Reaction Center, subunit H, domain 2"/>
    <property type="match status" value="1"/>
</dbReference>
<evidence type="ECO:0000313" key="1">
    <source>
        <dbReference type="EMBL" id="XDQ08478.1"/>
    </source>
</evidence>
<dbReference type="GO" id="GO:0019684">
    <property type="term" value="P:photosynthesis, light reaction"/>
    <property type="evidence" value="ECO:0007669"/>
    <property type="project" value="InterPro"/>
</dbReference>
<dbReference type="EMBL" id="CP163432">
    <property type="protein sequence ID" value="XDQ08478.1"/>
    <property type="molecule type" value="Genomic_DNA"/>
</dbReference>
<gene>
    <name evidence="1" type="ORF">AB5J55_01870</name>
</gene>
<dbReference type="InterPro" id="IPR014747">
    <property type="entry name" value="Bac_photo_RC_H_C"/>
</dbReference>
<dbReference type="InterPro" id="IPR011033">
    <property type="entry name" value="PRC_barrel-like_sf"/>
</dbReference>
<sequence>MSTDRIWSYRPGSGHQEGRTLTGFKVEATDGVIGHVDRQGDGTPLRHLIVDTGVWVFGRSLLVPAGMITGIDMAARSVTVGCTREEAKAAPRFSTDRETLDPEYLSAVGAYYATLRHDSGESG</sequence>
<reference evidence="1" key="1">
    <citation type="submission" date="2024-07" db="EMBL/GenBank/DDBJ databases">
        <authorList>
            <person name="Yu S.T."/>
        </authorList>
    </citation>
    <scope>NUCLEOTIDE SEQUENCE</scope>
    <source>
        <strain evidence="1">R11</strain>
    </source>
</reference>
<name>A0AB39MTY8_9ACTN</name>
<protein>
    <submittedName>
        <fullName evidence="1">PRC-barrel domain containing protein</fullName>
    </submittedName>
</protein>
<organism evidence="1">
    <name type="scientific">Streptomyces sp. R11</name>
    <dbReference type="NCBI Taxonomy" id="3238625"/>
    <lineage>
        <taxon>Bacteria</taxon>
        <taxon>Bacillati</taxon>
        <taxon>Actinomycetota</taxon>
        <taxon>Actinomycetes</taxon>
        <taxon>Kitasatosporales</taxon>
        <taxon>Streptomycetaceae</taxon>
        <taxon>Streptomyces</taxon>
    </lineage>
</organism>
<dbReference type="AlphaFoldDB" id="A0AB39MTY8"/>
<accession>A0AB39MTY8</accession>